<evidence type="ECO:0000256" key="8">
    <source>
        <dbReference type="ARBA" id="ARBA00022833"/>
    </source>
</evidence>
<evidence type="ECO:0000259" key="18">
    <source>
        <dbReference type="PROSITE" id="PS50404"/>
    </source>
</evidence>
<feature type="compositionally biased region" description="Low complexity" evidence="16">
    <location>
        <begin position="118"/>
        <end position="127"/>
    </location>
</feature>
<name>A0A2A2J629_9BILA</name>
<comment type="similarity">
    <text evidence="1">Belongs to the GST superfamily. Omega family.</text>
</comment>
<evidence type="ECO:0000313" key="21">
    <source>
        <dbReference type="Proteomes" id="UP000218231"/>
    </source>
</evidence>
<evidence type="ECO:0000256" key="7">
    <source>
        <dbReference type="ARBA" id="ARBA00022771"/>
    </source>
</evidence>
<dbReference type="EMBL" id="LIAE01010648">
    <property type="protein sequence ID" value="PAV57278.1"/>
    <property type="molecule type" value="Genomic_DNA"/>
</dbReference>
<evidence type="ECO:0000256" key="9">
    <source>
        <dbReference type="ARBA" id="ARBA00023002"/>
    </source>
</evidence>
<accession>A0A2A2J629</accession>
<keyword evidence="8 15" id="KW-0862">Zinc</keyword>
<evidence type="ECO:0000256" key="10">
    <source>
        <dbReference type="ARBA" id="ARBA00032186"/>
    </source>
</evidence>
<feature type="zinc finger region" description="TAZ-type" evidence="15">
    <location>
        <begin position="752"/>
        <end position="840"/>
    </location>
</feature>
<dbReference type="PROSITE" id="PS50134">
    <property type="entry name" value="ZF_TAZ"/>
    <property type="match status" value="3"/>
</dbReference>
<dbReference type="GO" id="GO:0008270">
    <property type="term" value="F:zinc ion binding"/>
    <property type="evidence" value="ECO:0007669"/>
    <property type="project" value="UniProtKB-KW"/>
</dbReference>
<dbReference type="PANTHER" id="PTHR43968">
    <property type="match status" value="1"/>
</dbReference>
<dbReference type="SUPFAM" id="SSF57933">
    <property type="entry name" value="TAZ domain"/>
    <property type="match status" value="3"/>
</dbReference>
<evidence type="ECO:0000256" key="4">
    <source>
        <dbReference type="ARBA" id="ARBA00013060"/>
    </source>
</evidence>
<feature type="domain" description="TAZ-type" evidence="17">
    <location>
        <begin position="752"/>
        <end position="840"/>
    </location>
</feature>
<dbReference type="EC" id="2.5.1.18" evidence="3"/>
<dbReference type="STRING" id="2018661.A0A2A2J629"/>
<dbReference type="PROSITE" id="PS50404">
    <property type="entry name" value="GST_NTER"/>
    <property type="match status" value="1"/>
</dbReference>
<dbReference type="InterPro" id="IPR036249">
    <property type="entry name" value="Thioredoxin-like_sf"/>
</dbReference>
<dbReference type="GO" id="GO:0005737">
    <property type="term" value="C:cytoplasm"/>
    <property type="evidence" value="ECO:0007669"/>
    <property type="project" value="InterPro"/>
</dbReference>
<dbReference type="FunFam" id="3.40.30.10:FF:000123">
    <property type="entry name" value="Glutathione transferase o1"/>
    <property type="match status" value="1"/>
</dbReference>
<feature type="compositionally biased region" description="Polar residues" evidence="16">
    <location>
        <begin position="134"/>
        <end position="143"/>
    </location>
</feature>
<dbReference type="PROSITE" id="PS50405">
    <property type="entry name" value="GST_CTER"/>
    <property type="match status" value="1"/>
</dbReference>
<dbReference type="GO" id="GO:0004364">
    <property type="term" value="F:glutathione transferase activity"/>
    <property type="evidence" value="ECO:0007669"/>
    <property type="project" value="UniProtKB-EC"/>
</dbReference>
<comment type="catalytic activity">
    <reaction evidence="13">
        <text>methylarsonate + 2 glutathione + H(+) = methylarsonous acid + glutathione disulfide + H2O</text>
        <dbReference type="Rhea" id="RHEA:15969"/>
        <dbReference type="ChEBI" id="CHEBI:15377"/>
        <dbReference type="ChEBI" id="CHEBI:15378"/>
        <dbReference type="ChEBI" id="CHEBI:17826"/>
        <dbReference type="ChEBI" id="CHEBI:33409"/>
        <dbReference type="ChEBI" id="CHEBI:57925"/>
        <dbReference type="ChEBI" id="CHEBI:58297"/>
        <dbReference type="EC" id="1.20.4.2"/>
    </reaction>
</comment>
<keyword evidence="6 15" id="KW-0479">Metal-binding</keyword>
<dbReference type="PRINTS" id="PR01625">
    <property type="entry name" value="GSTRNSFRASEO"/>
</dbReference>
<dbReference type="EC" id="1.8.5.1" evidence="2"/>
<dbReference type="InterPro" id="IPR040079">
    <property type="entry name" value="Glutathione_S-Trfase"/>
</dbReference>
<gene>
    <name evidence="20" type="ORF">WR25_04700</name>
</gene>
<dbReference type="GO" id="GO:0006749">
    <property type="term" value="P:glutathione metabolic process"/>
    <property type="evidence" value="ECO:0007669"/>
    <property type="project" value="TreeGrafter"/>
</dbReference>
<feature type="domain" description="TAZ-type" evidence="17">
    <location>
        <begin position="454"/>
        <end position="535"/>
    </location>
</feature>
<feature type="domain" description="TAZ-type" evidence="17">
    <location>
        <begin position="641"/>
        <end position="722"/>
    </location>
</feature>
<evidence type="ECO:0000256" key="5">
    <source>
        <dbReference type="ARBA" id="ARBA00022679"/>
    </source>
</evidence>
<dbReference type="InterPro" id="IPR010987">
    <property type="entry name" value="Glutathione-S-Trfase_C-like"/>
</dbReference>
<dbReference type="Pfam" id="PF02135">
    <property type="entry name" value="zf-TAZ"/>
    <property type="match status" value="3"/>
</dbReference>
<feature type="zinc finger region" description="TAZ-type" evidence="15">
    <location>
        <begin position="641"/>
        <end position="722"/>
    </location>
</feature>
<dbReference type="SUPFAM" id="SSF52833">
    <property type="entry name" value="Thioredoxin-like"/>
    <property type="match status" value="1"/>
</dbReference>
<sequence>MDSPNLITTTALPVYSSTSYQFRSYPTFHANPQFVFRNSPQPSPPPAQYNQHSPLQYPSQSPAASSGSIPKTYNSQASSHQHFTQPPLMQHHSPNSQPMQFSPAVPFYHQTTAPFGSNNFNSYSSSQTPPPQQGRFNTYTTPGSNIKGLNSPILHSGSREPALGKNQLRLYSMRFCPYAQRVVIYLAKKGVPVEIVNVNPDRSPNWYLTKSPLGRVPALELNGRTIWESNVIVEYLDDLYPSSAVLPKDSYDKAVQKILLERLSPLINALFDFFKSSSPSAQRYTDNNLHKALRNAENLLKENYYGGKNPGYTDYMLWPFLERLELLTLTSTSQFRQFPGMHYPRMSAYVSRMQNLPEVKFAMRPLRHHKGYIDSFSSGRPNYDYEMETESELGFDHVCHRCTARASLFCIECDDDFDLCVPCFYRYRRDHINENPVMLHPMAGIEDDVEVINTHNTYESISQCNSLLHGLTCYKDQCEMPTCQKAKRYIEHVKECDKVPSTDCDYCGKYMNASRHHARRCNKASACSFPYCDEIREKLGRKLTWEKAKRIYGATGNNRKRRHSGNSATEELDNNNDDLGFDHVCCKCKKRANLRCTRCGSNYDLCSQCFKVVGHDYKGIDRTLAHPLVNIDKDVRVICTLPPSFDLITNLANTIQHSLTCNNDSCGVSGCRSAKGYAIHVKECRNAPNRNCERCSRNMSVSSYHARRCKKSSCQFPYCDEIREKLGRKLSLEKVNKICNVKIEVDFFQKCLPRRRITAARRFRIVLRVIKALFHASNCKDADCPRLSCYKMKRVMAHFRRCKKPKYECAICKQTIGLLIVHCKNCIGDDSCTMFKCSSIHDWLRRVREHQAAKSQLETFAVNVQQNVDLLQFDFDSLHIEE</sequence>
<feature type="region of interest" description="Disordered" evidence="16">
    <location>
        <begin position="118"/>
        <end position="143"/>
    </location>
</feature>
<evidence type="ECO:0000256" key="13">
    <source>
        <dbReference type="ARBA" id="ARBA00048353"/>
    </source>
</evidence>
<dbReference type="Gene3D" id="3.40.30.10">
    <property type="entry name" value="Glutaredoxin"/>
    <property type="match status" value="1"/>
</dbReference>
<evidence type="ECO:0000313" key="20">
    <source>
        <dbReference type="EMBL" id="PAV57278.1"/>
    </source>
</evidence>
<comment type="catalytic activity">
    <reaction evidence="12">
        <text>RX + glutathione = an S-substituted glutathione + a halide anion + H(+)</text>
        <dbReference type="Rhea" id="RHEA:16437"/>
        <dbReference type="ChEBI" id="CHEBI:15378"/>
        <dbReference type="ChEBI" id="CHEBI:16042"/>
        <dbReference type="ChEBI" id="CHEBI:17792"/>
        <dbReference type="ChEBI" id="CHEBI:57925"/>
        <dbReference type="ChEBI" id="CHEBI:90779"/>
        <dbReference type="EC" id="2.5.1.18"/>
    </reaction>
</comment>
<reference evidence="20 21" key="1">
    <citation type="journal article" date="2017" name="Curr. Biol.">
        <title>Genome architecture and evolution of a unichromosomal asexual nematode.</title>
        <authorList>
            <person name="Fradin H."/>
            <person name="Zegar C."/>
            <person name="Gutwein M."/>
            <person name="Lucas J."/>
            <person name="Kovtun M."/>
            <person name="Corcoran D."/>
            <person name="Baugh L.R."/>
            <person name="Kiontke K."/>
            <person name="Gunsalus K."/>
            <person name="Fitch D.H."/>
            <person name="Piano F."/>
        </authorList>
    </citation>
    <scope>NUCLEOTIDE SEQUENCE [LARGE SCALE GENOMIC DNA]</scope>
    <source>
        <strain evidence="20">PF1309</strain>
    </source>
</reference>
<organism evidence="20 21">
    <name type="scientific">Diploscapter pachys</name>
    <dbReference type="NCBI Taxonomy" id="2018661"/>
    <lineage>
        <taxon>Eukaryota</taxon>
        <taxon>Metazoa</taxon>
        <taxon>Ecdysozoa</taxon>
        <taxon>Nematoda</taxon>
        <taxon>Chromadorea</taxon>
        <taxon>Rhabditida</taxon>
        <taxon>Rhabditina</taxon>
        <taxon>Rhabditomorpha</taxon>
        <taxon>Rhabditoidea</taxon>
        <taxon>Rhabditidae</taxon>
        <taxon>Diploscapter</taxon>
    </lineage>
</organism>
<keyword evidence="5" id="KW-0808">Transferase</keyword>
<keyword evidence="9" id="KW-0560">Oxidoreductase</keyword>
<protein>
    <recommendedName>
        <fullName evidence="10">Glutathione-dependent dehydroascorbate reductase</fullName>
        <ecNumber evidence="4">1.20.4.2</ecNumber>
        <ecNumber evidence="2">1.8.5.1</ecNumber>
        <ecNumber evidence="3">2.5.1.18</ecNumber>
    </recommendedName>
    <alternativeName>
        <fullName evidence="11">Monomethylarsonic acid reductase</fullName>
    </alternativeName>
</protein>
<evidence type="ECO:0000256" key="6">
    <source>
        <dbReference type="ARBA" id="ARBA00022723"/>
    </source>
</evidence>
<dbReference type="SFLD" id="SFLDG00358">
    <property type="entry name" value="Main_(cytGST)"/>
    <property type="match status" value="1"/>
</dbReference>
<feature type="domain" description="GST N-terminal" evidence="18">
    <location>
        <begin position="166"/>
        <end position="244"/>
    </location>
</feature>
<evidence type="ECO:0000256" key="1">
    <source>
        <dbReference type="ARBA" id="ARBA00011067"/>
    </source>
</evidence>
<dbReference type="InterPro" id="IPR050983">
    <property type="entry name" value="GST_Omega/HSP26"/>
</dbReference>
<dbReference type="GO" id="GO:0045174">
    <property type="term" value="F:glutathione dehydrogenase (ascorbate) activity"/>
    <property type="evidence" value="ECO:0007669"/>
    <property type="project" value="UniProtKB-EC"/>
</dbReference>
<evidence type="ECO:0000256" key="15">
    <source>
        <dbReference type="PROSITE-ProRule" id="PRU00203"/>
    </source>
</evidence>
<dbReference type="InterPro" id="IPR000197">
    <property type="entry name" value="Znf_TAZ"/>
</dbReference>
<dbReference type="Proteomes" id="UP000218231">
    <property type="component" value="Unassembled WGS sequence"/>
</dbReference>
<comment type="catalytic activity">
    <reaction evidence="14">
        <text>L-dehydroascorbate + 2 glutathione = glutathione disulfide + L-ascorbate</text>
        <dbReference type="Rhea" id="RHEA:24424"/>
        <dbReference type="ChEBI" id="CHEBI:38290"/>
        <dbReference type="ChEBI" id="CHEBI:57925"/>
        <dbReference type="ChEBI" id="CHEBI:58297"/>
        <dbReference type="ChEBI" id="CHEBI:58539"/>
        <dbReference type="EC" id="1.8.5.1"/>
    </reaction>
</comment>
<dbReference type="Gene3D" id="1.20.1050.10">
    <property type="match status" value="1"/>
</dbReference>
<dbReference type="FunFam" id="1.20.1050.10:FF:000009">
    <property type="entry name" value="Glutathione S-transferase omega-1"/>
    <property type="match status" value="1"/>
</dbReference>
<evidence type="ECO:0000256" key="11">
    <source>
        <dbReference type="ARBA" id="ARBA00032681"/>
    </source>
</evidence>
<feature type="compositionally biased region" description="Polar residues" evidence="16">
    <location>
        <begin position="48"/>
        <end position="84"/>
    </location>
</feature>
<evidence type="ECO:0000256" key="12">
    <source>
        <dbReference type="ARBA" id="ARBA00047960"/>
    </source>
</evidence>
<keyword evidence="21" id="KW-1185">Reference proteome</keyword>
<dbReference type="InterPro" id="IPR036282">
    <property type="entry name" value="Glutathione-S-Trfase_C_sf"/>
</dbReference>
<dbReference type="PROSITE" id="PS51354">
    <property type="entry name" value="GLUTAREDOXIN_2"/>
    <property type="match status" value="1"/>
</dbReference>
<dbReference type="SFLD" id="SFLDS00019">
    <property type="entry name" value="Glutathione_Transferase_(cytos"/>
    <property type="match status" value="1"/>
</dbReference>
<dbReference type="InterPro" id="IPR005442">
    <property type="entry name" value="GST_omega"/>
</dbReference>
<evidence type="ECO:0000256" key="16">
    <source>
        <dbReference type="SAM" id="MobiDB-lite"/>
    </source>
</evidence>
<feature type="domain" description="GST C-terminal" evidence="19">
    <location>
        <begin position="249"/>
        <end position="385"/>
    </location>
</feature>
<keyword evidence="7 15" id="KW-0863">Zinc-finger</keyword>
<evidence type="ECO:0000256" key="14">
    <source>
        <dbReference type="ARBA" id="ARBA00049544"/>
    </source>
</evidence>
<feature type="region of interest" description="Disordered" evidence="16">
    <location>
        <begin position="33"/>
        <end position="103"/>
    </location>
</feature>
<dbReference type="Pfam" id="PF13417">
    <property type="entry name" value="GST_N_3"/>
    <property type="match status" value="1"/>
</dbReference>
<dbReference type="EC" id="1.20.4.2" evidence="4"/>
<evidence type="ECO:0000259" key="19">
    <source>
        <dbReference type="PROSITE" id="PS50405"/>
    </source>
</evidence>
<evidence type="ECO:0000256" key="2">
    <source>
        <dbReference type="ARBA" id="ARBA00012436"/>
    </source>
</evidence>
<evidence type="ECO:0000256" key="3">
    <source>
        <dbReference type="ARBA" id="ARBA00012452"/>
    </source>
</evidence>
<evidence type="ECO:0000259" key="17">
    <source>
        <dbReference type="PROSITE" id="PS50134"/>
    </source>
</evidence>
<proteinExistence type="inferred from homology"/>
<dbReference type="InterPro" id="IPR035898">
    <property type="entry name" value="TAZ_dom_sf"/>
</dbReference>
<dbReference type="PANTHER" id="PTHR43968:SF9">
    <property type="entry name" value="GLUTATHIONE S-TRANSFERASE"/>
    <property type="match status" value="1"/>
</dbReference>
<feature type="zinc finger region" description="TAZ-type" evidence="15">
    <location>
        <begin position="454"/>
        <end position="535"/>
    </location>
</feature>
<dbReference type="InterPro" id="IPR004045">
    <property type="entry name" value="Glutathione_S-Trfase_N"/>
</dbReference>
<dbReference type="AlphaFoldDB" id="A0A2A2J629"/>
<dbReference type="GO" id="GO:0050610">
    <property type="term" value="F:methylarsonate reductase activity"/>
    <property type="evidence" value="ECO:0007669"/>
    <property type="project" value="UniProtKB-EC"/>
</dbReference>
<comment type="caution">
    <text evidence="20">The sequence shown here is derived from an EMBL/GenBank/DDBJ whole genome shotgun (WGS) entry which is preliminary data.</text>
</comment>
<dbReference type="Gene3D" id="1.20.1020.10">
    <property type="entry name" value="TAZ domain"/>
    <property type="match status" value="3"/>
</dbReference>
<dbReference type="SUPFAM" id="SSF47616">
    <property type="entry name" value="GST C-terminal domain-like"/>
    <property type="match status" value="1"/>
</dbReference>
<dbReference type="SMART" id="SM00551">
    <property type="entry name" value="ZnF_TAZ"/>
    <property type="match status" value="3"/>
</dbReference>
<dbReference type="OrthoDB" id="4951845at2759"/>